<feature type="transmembrane region" description="Helical" evidence="6">
    <location>
        <begin position="49"/>
        <end position="77"/>
    </location>
</feature>
<keyword evidence="9" id="KW-1185">Reference proteome</keyword>
<dbReference type="GO" id="GO:0016020">
    <property type="term" value="C:membrane"/>
    <property type="evidence" value="ECO:0007669"/>
    <property type="project" value="UniProtKB-SubCell"/>
</dbReference>
<sequence length="576" mass="62946">MVEDDEYELSNGDTPEQDIQPSSGLTRSQAWNLYVSHALSTWNARGYEFAAILFTAAAFPDTLVAAAARMIIIYFAMILFSSSIGRWVDRSPNRLRTLLSTIVCNRGSVVVGSFFWLLILSQEDVLPPPHPTEESGGAVFSLPSNRAVKAVGFALAVGCGIVERLSASGNLISMERDWVVTVAAPSGQQQRYDLTHLNAAMRRIDLVCKLFAPIAVSAVISAWGSARVGVLFTALTSLASLPIEAVSARRVWKSSPSLQAPKPVPPPPPPPQNNNNNSNTAPRSGSFVMVMARHLRQYLQGFEMYFATPVWLPSVALALLHFNMMTWRATFITSLINVGYSLNVITIARTVGSVFEISSTIVTPRGIAYLGRKTSQQKRRRGQVGAATAEEEDEAGVALIGEEEGGEGEGKGEDENEKERQTIVGLERFGLWGFTWQLLFTIPVVLAIWAIYPHSDPDPTTPTPQPPWGWSLALFAFLALSRFGVWIFDLTTQQLTQTPSLVPAHRRSTFAGVEASVVNLFELLGAAAAVALPATRQFPLLALASFGAVLAGWVMYVVWLRGRRGHLVHWEKIGWA</sequence>
<dbReference type="PANTHER" id="PTHR11660">
    <property type="entry name" value="SOLUTE CARRIER FAMILY 40 MEMBER"/>
    <property type="match status" value="1"/>
</dbReference>
<keyword evidence="3 6" id="KW-0812">Transmembrane</keyword>
<keyword evidence="6" id="KW-0406">Ion transport</keyword>
<dbReference type="Proteomes" id="UP001320420">
    <property type="component" value="Unassembled WGS sequence"/>
</dbReference>
<evidence type="ECO:0000256" key="7">
    <source>
        <dbReference type="SAM" id="MobiDB-lite"/>
    </source>
</evidence>
<evidence type="ECO:0000313" key="9">
    <source>
        <dbReference type="Proteomes" id="UP001320420"/>
    </source>
</evidence>
<evidence type="ECO:0000256" key="1">
    <source>
        <dbReference type="ARBA" id="ARBA00004141"/>
    </source>
</evidence>
<comment type="caution">
    <text evidence="8">The sequence shown here is derived from an EMBL/GenBank/DDBJ whole genome shotgun (WGS) entry which is preliminary data.</text>
</comment>
<accession>A0AAN9V207</accession>
<comment type="caution">
    <text evidence="6">Lacks conserved residue(s) required for the propagation of feature annotation.</text>
</comment>
<feature type="region of interest" description="Disordered" evidence="7">
    <location>
        <begin position="1"/>
        <end position="23"/>
    </location>
</feature>
<keyword evidence="2 6" id="KW-0813">Transport</keyword>
<dbReference type="PANTHER" id="PTHR11660:SF57">
    <property type="entry name" value="SOLUTE CARRIER FAMILY 40 MEMBER"/>
    <property type="match status" value="1"/>
</dbReference>
<proteinExistence type="inferred from homology"/>
<comment type="function">
    <text evidence="6">May be involved in iron transport and iron homeostasis.</text>
</comment>
<feature type="transmembrane region" description="Helical" evidence="6">
    <location>
        <begin position="429"/>
        <end position="452"/>
    </location>
</feature>
<keyword evidence="5 6" id="KW-0472">Membrane</keyword>
<feature type="transmembrane region" description="Helical" evidence="6">
    <location>
        <begin position="147"/>
        <end position="166"/>
    </location>
</feature>
<comment type="subcellular location">
    <subcellularLocation>
        <location evidence="1 6">Membrane</location>
        <topology evidence="1 6">Multi-pass membrane protein</topology>
    </subcellularLocation>
</comment>
<evidence type="ECO:0000256" key="6">
    <source>
        <dbReference type="RuleBase" id="RU365065"/>
    </source>
</evidence>
<evidence type="ECO:0000256" key="5">
    <source>
        <dbReference type="ARBA" id="ARBA00023136"/>
    </source>
</evidence>
<evidence type="ECO:0000313" key="8">
    <source>
        <dbReference type="EMBL" id="KAK7757786.1"/>
    </source>
</evidence>
<feature type="compositionally biased region" description="Basic and acidic residues" evidence="7">
    <location>
        <begin position="408"/>
        <end position="419"/>
    </location>
</feature>
<feature type="transmembrane region" description="Helical" evidence="6">
    <location>
        <begin position="304"/>
        <end position="322"/>
    </location>
</feature>
<protein>
    <recommendedName>
        <fullName evidence="6">Solute carrier family 40 member</fullName>
    </recommendedName>
</protein>
<evidence type="ECO:0000256" key="2">
    <source>
        <dbReference type="ARBA" id="ARBA00022448"/>
    </source>
</evidence>
<dbReference type="EMBL" id="JAKJXP020000001">
    <property type="protein sequence ID" value="KAK7757786.1"/>
    <property type="molecule type" value="Genomic_DNA"/>
</dbReference>
<feature type="compositionally biased region" description="Low complexity" evidence="7">
    <location>
        <begin position="273"/>
        <end position="282"/>
    </location>
</feature>
<feature type="compositionally biased region" description="Polar residues" evidence="7">
    <location>
        <begin position="11"/>
        <end position="23"/>
    </location>
</feature>
<dbReference type="Pfam" id="PF06963">
    <property type="entry name" value="FPN1"/>
    <property type="match status" value="2"/>
</dbReference>
<feature type="transmembrane region" description="Helical" evidence="6">
    <location>
        <begin position="98"/>
        <end position="119"/>
    </location>
</feature>
<evidence type="ECO:0000256" key="3">
    <source>
        <dbReference type="ARBA" id="ARBA00022692"/>
    </source>
</evidence>
<name>A0AAN9V207_9PEZI</name>
<feature type="compositionally biased region" description="Pro residues" evidence="7">
    <location>
        <begin position="262"/>
        <end position="272"/>
    </location>
</feature>
<comment type="similarity">
    <text evidence="6">Belongs to the ferroportin (FP) (TC 2.A.100) family. SLC40A subfamily.</text>
</comment>
<feature type="region of interest" description="Disordered" evidence="7">
    <location>
        <begin position="256"/>
        <end position="283"/>
    </location>
</feature>
<dbReference type="AlphaFoldDB" id="A0AAN9V207"/>
<feature type="compositionally biased region" description="Acidic residues" evidence="7">
    <location>
        <begin position="389"/>
        <end position="407"/>
    </location>
</feature>
<feature type="transmembrane region" description="Helical" evidence="6">
    <location>
        <begin position="538"/>
        <end position="559"/>
    </location>
</feature>
<gene>
    <name evidence="8" type="ORF">SLS62_000164</name>
</gene>
<dbReference type="GO" id="GO:0005381">
    <property type="term" value="F:iron ion transmembrane transporter activity"/>
    <property type="evidence" value="ECO:0007669"/>
    <property type="project" value="UniProtKB-UniRule"/>
</dbReference>
<dbReference type="InterPro" id="IPR009716">
    <property type="entry name" value="Ferroportin-1"/>
</dbReference>
<feature type="region of interest" description="Disordered" evidence="7">
    <location>
        <begin position="379"/>
        <end position="419"/>
    </location>
</feature>
<feature type="transmembrane region" description="Helical" evidence="6">
    <location>
        <begin position="468"/>
        <end position="488"/>
    </location>
</feature>
<organism evidence="8 9">
    <name type="scientific">Diatrype stigma</name>
    <dbReference type="NCBI Taxonomy" id="117547"/>
    <lineage>
        <taxon>Eukaryota</taxon>
        <taxon>Fungi</taxon>
        <taxon>Dikarya</taxon>
        <taxon>Ascomycota</taxon>
        <taxon>Pezizomycotina</taxon>
        <taxon>Sordariomycetes</taxon>
        <taxon>Xylariomycetidae</taxon>
        <taxon>Xylariales</taxon>
        <taxon>Diatrypaceae</taxon>
        <taxon>Diatrype</taxon>
    </lineage>
</organism>
<keyword evidence="4 6" id="KW-1133">Transmembrane helix</keyword>
<feature type="transmembrane region" description="Helical" evidence="6">
    <location>
        <begin position="210"/>
        <end position="232"/>
    </location>
</feature>
<feature type="transmembrane region" description="Helical" evidence="6">
    <location>
        <begin position="509"/>
        <end position="532"/>
    </location>
</feature>
<evidence type="ECO:0000256" key="4">
    <source>
        <dbReference type="ARBA" id="ARBA00022989"/>
    </source>
</evidence>
<reference evidence="8 9" key="1">
    <citation type="submission" date="2024-02" db="EMBL/GenBank/DDBJ databases">
        <title>De novo assembly and annotation of 12 fungi associated with fruit tree decline syndrome in Ontario, Canada.</title>
        <authorList>
            <person name="Sulman M."/>
            <person name="Ellouze W."/>
            <person name="Ilyukhin E."/>
        </authorList>
    </citation>
    <scope>NUCLEOTIDE SEQUENCE [LARGE SCALE GENOMIC DNA]</scope>
    <source>
        <strain evidence="8 9">M11/M66-122</strain>
    </source>
</reference>